<comment type="caution">
    <text evidence="2">The sequence shown here is derived from an EMBL/GenBank/DDBJ whole genome shotgun (WGS) entry which is preliminary data.</text>
</comment>
<dbReference type="Proteomes" id="UP000192277">
    <property type="component" value="Unassembled WGS sequence"/>
</dbReference>
<protein>
    <recommendedName>
        <fullName evidence="4">MORN variant repeat-containing protein</fullName>
    </recommendedName>
</protein>
<dbReference type="Gene3D" id="3.90.930.1">
    <property type="match status" value="1"/>
</dbReference>
<feature type="transmembrane region" description="Helical" evidence="1">
    <location>
        <begin position="12"/>
        <end position="37"/>
    </location>
</feature>
<dbReference type="EMBL" id="LWBO01000044">
    <property type="protein sequence ID" value="OQP42336.1"/>
    <property type="molecule type" value="Genomic_DNA"/>
</dbReference>
<keyword evidence="3" id="KW-1185">Reference proteome</keyword>
<keyword evidence="1" id="KW-1133">Transmembrane helix</keyword>
<evidence type="ECO:0000313" key="2">
    <source>
        <dbReference type="EMBL" id="OQP42336.1"/>
    </source>
</evidence>
<name>A0ABX3NPE9_9BACT</name>
<sequence>MAHRSAGNEKAWVGVIIAGYYIMKSVTMRLILFVFLLSSMNSFAQWKSYKLTSSGDTLNRIDKINRKWGPWKNHFDGVRGEAGYEEEGWYEKDRKEGEWRLYSLMGDLVGVEYYKWGLKDSICRYFTTMGQLRLEQSWKALNPDKEYDTLEVEDPDKFDTYHTVIIKNEGAAIKHGTWKYYDPETGQVVRSEVYTLGKLEETAKAPVATEKKAVAKPKEVVEFEKKNSGKKKVRYKDGSVGG</sequence>
<keyword evidence="1" id="KW-0472">Membrane</keyword>
<gene>
    <name evidence="2" type="ORF">A4D02_12195</name>
</gene>
<organism evidence="2 3">
    <name type="scientific">Niastella koreensis</name>
    <dbReference type="NCBI Taxonomy" id="354356"/>
    <lineage>
        <taxon>Bacteria</taxon>
        <taxon>Pseudomonadati</taxon>
        <taxon>Bacteroidota</taxon>
        <taxon>Chitinophagia</taxon>
        <taxon>Chitinophagales</taxon>
        <taxon>Chitinophagaceae</taxon>
        <taxon>Niastella</taxon>
    </lineage>
</organism>
<reference evidence="2 3" key="1">
    <citation type="submission" date="2016-04" db="EMBL/GenBank/DDBJ databases">
        <authorList>
            <person name="Chen L."/>
            <person name="Zhuang W."/>
            <person name="Wang G."/>
        </authorList>
    </citation>
    <scope>NUCLEOTIDE SEQUENCE [LARGE SCALE GENOMIC DNA]</scope>
    <source>
        <strain evidence="3">GR20</strain>
    </source>
</reference>
<dbReference type="SUPFAM" id="SSF82185">
    <property type="entry name" value="Histone H3 K4-specific methyltransferase SET7/9 N-terminal domain"/>
    <property type="match status" value="1"/>
</dbReference>
<evidence type="ECO:0000256" key="1">
    <source>
        <dbReference type="SAM" id="Phobius"/>
    </source>
</evidence>
<evidence type="ECO:0000313" key="3">
    <source>
        <dbReference type="Proteomes" id="UP000192277"/>
    </source>
</evidence>
<accession>A0ABX3NPE9</accession>
<evidence type="ECO:0008006" key="4">
    <source>
        <dbReference type="Google" id="ProtNLM"/>
    </source>
</evidence>
<keyword evidence="1" id="KW-0812">Transmembrane</keyword>
<proteinExistence type="predicted"/>